<keyword evidence="3 5" id="KW-0378">Hydrolase</keyword>
<evidence type="ECO:0000256" key="1">
    <source>
        <dbReference type="ARBA" id="ARBA00011073"/>
    </source>
</evidence>
<dbReference type="InterPro" id="IPR008979">
    <property type="entry name" value="Galactose-bd-like_sf"/>
</dbReference>
<dbReference type="InterPro" id="IPR022398">
    <property type="entry name" value="Peptidase_S8_His-AS"/>
</dbReference>
<dbReference type="AlphaFoldDB" id="A0AAV9HGC5"/>
<dbReference type="PROSITE" id="PS00137">
    <property type="entry name" value="SUBTILASE_HIS"/>
    <property type="match status" value="1"/>
</dbReference>
<proteinExistence type="inferred from homology"/>
<dbReference type="PRINTS" id="PR00723">
    <property type="entry name" value="SUBTILISIN"/>
</dbReference>
<dbReference type="PROSITE" id="PS51892">
    <property type="entry name" value="SUBTILASE"/>
    <property type="match status" value="1"/>
</dbReference>
<dbReference type="InterPro" id="IPR000209">
    <property type="entry name" value="Peptidase_S8/S53_dom"/>
</dbReference>
<dbReference type="InterPro" id="IPR023828">
    <property type="entry name" value="Peptidase_S8_Ser-AS"/>
</dbReference>
<feature type="active site" description="Charge relay system" evidence="5">
    <location>
        <position position="504"/>
    </location>
</feature>
<reference evidence="8" key="1">
    <citation type="journal article" date="2023" name="Mol. Phylogenet. Evol.">
        <title>Genome-scale phylogeny and comparative genomics of the fungal order Sordariales.</title>
        <authorList>
            <person name="Hensen N."/>
            <person name="Bonometti L."/>
            <person name="Westerberg I."/>
            <person name="Brannstrom I.O."/>
            <person name="Guillou S."/>
            <person name="Cros-Aarteil S."/>
            <person name="Calhoun S."/>
            <person name="Haridas S."/>
            <person name="Kuo A."/>
            <person name="Mondo S."/>
            <person name="Pangilinan J."/>
            <person name="Riley R."/>
            <person name="LaButti K."/>
            <person name="Andreopoulos B."/>
            <person name="Lipzen A."/>
            <person name="Chen C."/>
            <person name="Yan M."/>
            <person name="Daum C."/>
            <person name="Ng V."/>
            <person name="Clum A."/>
            <person name="Steindorff A."/>
            <person name="Ohm R.A."/>
            <person name="Martin F."/>
            <person name="Silar P."/>
            <person name="Natvig D.O."/>
            <person name="Lalanne C."/>
            <person name="Gautier V."/>
            <person name="Ament-Velasquez S.L."/>
            <person name="Kruys A."/>
            <person name="Hutchinson M.I."/>
            <person name="Powell A.J."/>
            <person name="Barry K."/>
            <person name="Miller A.N."/>
            <person name="Grigoriev I.V."/>
            <person name="Debuchy R."/>
            <person name="Gladieux P."/>
            <person name="Hiltunen Thoren M."/>
            <person name="Johannesson H."/>
        </authorList>
    </citation>
    <scope>NUCLEOTIDE SEQUENCE</scope>
    <source>
        <strain evidence="8">PSN324</strain>
    </source>
</reference>
<feature type="compositionally biased region" description="Low complexity" evidence="6">
    <location>
        <begin position="1"/>
        <end position="21"/>
    </location>
</feature>
<evidence type="ECO:0000313" key="9">
    <source>
        <dbReference type="Proteomes" id="UP001321749"/>
    </source>
</evidence>
<organism evidence="8 9">
    <name type="scientific">Cladorrhinum samala</name>
    <dbReference type="NCBI Taxonomy" id="585594"/>
    <lineage>
        <taxon>Eukaryota</taxon>
        <taxon>Fungi</taxon>
        <taxon>Dikarya</taxon>
        <taxon>Ascomycota</taxon>
        <taxon>Pezizomycotina</taxon>
        <taxon>Sordariomycetes</taxon>
        <taxon>Sordariomycetidae</taxon>
        <taxon>Sordariales</taxon>
        <taxon>Podosporaceae</taxon>
        <taxon>Cladorrhinum</taxon>
    </lineage>
</organism>
<dbReference type="GO" id="GO:0004252">
    <property type="term" value="F:serine-type endopeptidase activity"/>
    <property type="evidence" value="ECO:0007669"/>
    <property type="project" value="UniProtKB-UniRule"/>
</dbReference>
<dbReference type="SUPFAM" id="SSF49785">
    <property type="entry name" value="Galactose-binding domain-like"/>
    <property type="match status" value="1"/>
</dbReference>
<dbReference type="PANTHER" id="PTHR43399:SF4">
    <property type="entry name" value="CELL WALL-ASSOCIATED PROTEASE"/>
    <property type="match status" value="1"/>
</dbReference>
<keyword evidence="2 5" id="KW-0645">Protease</keyword>
<evidence type="ECO:0000256" key="4">
    <source>
        <dbReference type="ARBA" id="ARBA00022825"/>
    </source>
</evidence>
<evidence type="ECO:0000256" key="3">
    <source>
        <dbReference type="ARBA" id="ARBA00022801"/>
    </source>
</evidence>
<comment type="similarity">
    <text evidence="1 5">Belongs to the peptidase S8 family.</text>
</comment>
<dbReference type="Proteomes" id="UP001321749">
    <property type="component" value="Unassembled WGS sequence"/>
</dbReference>
<dbReference type="InterPro" id="IPR015500">
    <property type="entry name" value="Peptidase_S8_subtilisin-rel"/>
</dbReference>
<dbReference type="Pfam" id="PF00082">
    <property type="entry name" value="Peptidase_S8"/>
    <property type="match status" value="1"/>
</dbReference>
<dbReference type="GO" id="GO:0006508">
    <property type="term" value="P:proteolysis"/>
    <property type="evidence" value="ECO:0007669"/>
    <property type="project" value="UniProtKB-KW"/>
</dbReference>
<keyword evidence="9" id="KW-1185">Reference proteome</keyword>
<dbReference type="InterPro" id="IPR051048">
    <property type="entry name" value="Peptidase_S8/S53_subtilisin"/>
</dbReference>
<feature type="region of interest" description="Disordered" evidence="6">
    <location>
        <begin position="1"/>
        <end position="22"/>
    </location>
</feature>
<dbReference type="PANTHER" id="PTHR43399">
    <property type="entry name" value="SUBTILISIN-RELATED"/>
    <property type="match status" value="1"/>
</dbReference>
<comment type="caution">
    <text evidence="8">The sequence shown here is derived from an EMBL/GenBank/DDBJ whole genome shotgun (WGS) entry which is preliminary data.</text>
</comment>
<dbReference type="Gene3D" id="2.60.120.380">
    <property type="match status" value="1"/>
</dbReference>
<feature type="active site" description="Charge relay system" evidence="5">
    <location>
        <position position="259"/>
    </location>
</feature>
<feature type="active site" description="Charge relay system" evidence="5">
    <location>
        <position position="296"/>
    </location>
</feature>
<evidence type="ECO:0000256" key="2">
    <source>
        <dbReference type="ARBA" id="ARBA00022670"/>
    </source>
</evidence>
<gene>
    <name evidence="8" type="ORF">QBC42DRAFT_314321</name>
</gene>
<evidence type="ECO:0000256" key="5">
    <source>
        <dbReference type="PROSITE-ProRule" id="PRU01240"/>
    </source>
</evidence>
<dbReference type="InterPro" id="IPR036852">
    <property type="entry name" value="Peptidase_S8/S53_dom_sf"/>
</dbReference>
<reference evidence="8" key="2">
    <citation type="submission" date="2023-06" db="EMBL/GenBank/DDBJ databases">
        <authorList>
            <consortium name="Lawrence Berkeley National Laboratory"/>
            <person name="Mondo S.J."/>
            <person name="Hensen N."/>
            <person name="Bonometti L."/>
            <person name="Westerberg I."/>
            <person name="Brannstrom I.O."/>
            <person name="Guillou S."/>
            <person name="Cros-Aarteil S."/>
            <person name="Calhoun S."/>
            <person name="Haridas S."/>
            <person name="Kuo A."/>
            <person name="Pangilinan J."/>
            <person name="Riley R."/>
            <person name="Labutti K."/>
            <person name="Andreopoulos B."/>
            <person name="Lipzen A."/>
            <person name="Chen C."/>
            <person name="Yanf M."/>
            <person name="Daum C."/>
            <person name="Ng V."/>
            <person name="Clum A."/>
            <person name="Steindorff A."/>
            <person name="Ohm R."/>
            <person name="Martin F."/>
            <person name="Silar P."/>
            <person name="Natvig D."/>
            <person name="Lalanne C."/>
            <person name="Gautier V."/>
            <person name="Ament-Velasquez S.L."/>
            <person name="Kruys A."/>
            <person name="Hutchinson M.I."/>
            <person name="Powell A.J."/>
            <person name="Barry K."/>
            <person name="Miller A.N."/>
            <person name="Grigoriev I.V."/>
            <person name="Debuchy R."/>
            <person name="Gladieux P."/>
            <person name="Thoren M.H."/>
            <person name="Johannesson H."/>
        </authorList>
    </citation>
    <scope>NUCLEOTIDE SEQUENCE</scope>
    <source>
        <strain evidence="8">PSN324</strain>
    </source>
</reference>
<dbReference type="InterPro" id="IPR034058">
    <property type="entry name" value="TagA/B/C/D_pept_dom"/>
</dbReference>
<dbReference type="EMBL" id="MU865066">
    <property type="protein sequence ID" value="KAK4458512.1"/>
    <property type="molecule type" value="Genomic_DNA"/>
</dbReference>
<keyword evidence="4 5" id="KW-0720">Serine protease</keyword>
<evidence type="ECO:0000259" key="7">
    <source>
        <dbReference type="Pfam" id="PF00082"/>
    </source>
</evidence>
<accession>A0AAV9HGC5</accession>
<dbReference type="SUPFAM" id="SSF52743">
    <property type="entry name" value="Subtilisin-like"/>
    <property type="match status" value="1"/>
</dbReference>
<dbReference type="PROSITE" id="PS00138">
    <property type="entry name" value="SUBTILASE_SER"/>
    <property type="match status" value="1"/>
</dbReference>
<evidence type="ECO:0000256" key="6">
    <source>
        <dbReference type="SAM" id="MobiDB-lite"/>
    </source>
</evidence>
<evidence type="ECO:0000313" key="8">
    <source>
        <dbReference type="EMBL" id="KAK4458512.1"/>
    </source>
</evidence>
<protein>
    <submittedName>
        <fullName evidence="8">Peptidase</fullName>
    </submittedName>
</protein>
<name>A0AAV9HGC5_9PEZI</name>
<dbReference type="CDD" id="cd04842">
    <property type="entry name" value="Peptidases_S8_Kp43_protease"/>
    <property type="match status" value="1"/>
</dbReference>
<sequence length="734" mass="79342">MSSPQDSASSPSRPAEPPADAVPIFLNGQVQDPHDEYAKDAKNTNFIIITVNKTPSADQEVDLERLSVKFLEDLGDNHFLCYYEPSDLSPLRELNFVRQVDVYRNKCKLPAALPPSAMMFSAASFETIERTVSYSMMASTPLMTPHRVEQMTVDIFTHETVDDSGFESLKDVIAEASGVDVDEMEFAPGQVRLCVDVDKLAAVAKDDRIRIIEEVREPTLMSLKTYEMKSAEPTGPPPPIAASTTQLYRGKGQIVTVTDTGFDTGDRDNCHPAFTGRVHSLRAIARKGKADDPHGHGTHVSGILLGTQFNTTKGPVGGIAPEAHLIVQSLYLKPEKYFSLPLTLLPLLAGPYEDGSRIFSNSWGIGFDSRYNAQPPYSAMAGAVDDFIRNHPDVLVCFSAGNDNLFKGTPRGRPTMGLYAGAKNVLTVGATLGSMNKNPALPDQMNPMSSTGPTKEGRLKPDVVAPGTEIFAALSQNVAEFYGETATSHEVAPEVKWRSWSGTSQATPLVAGCGAILREVLQDYRGCTKPPGVLLKALIINGADRLPEVDTDAQGHGRVNLDASLAMIQHHTPALISKSIALAAANGASADPTTIAIPLSGGTLIGDVALKQDEAHEFIIPPPHPPPHPEIVSADSEQGSHFKITMVYNDIGKLQIQNNLNLSVTDLATGEETQGNRRSLDDPDQQNNVEQIVLSHVPLGGIKVRVHGQKIFFKQDQDYALAWSTFTPLPGVVY</sequence>
<dbReference type="Gene3D" id="3.40.50.200">
    <property type="entry name" value="Peptidase S8/S53 domain"/>
    <property type="match status" value="1"/>
</dbReference>
<feature type="domain" description="Peptidase S8/S53" evidence="7">
    <location>
        <begin position="250"/>
        <end position="557"/>
    </location>
</feature>